<reference evidence="2 3" key="2">
    <citation type="submission" date="2018-05" db="EMBL/GenBank/DDBJ databases">
        <authorList>
            <person name="Lanie J.A."/>
            <person name="Ng W.-L."/>
            <person name="Kazmierczak K.M."/>
            <person name="Andrzejewski T.M."/>
            <person name="Davidsen T.M."/>
            <person name="Wayne K.J."/>
            <person name="Tettelin H."/>
            <person name="Glass J.I."/>
            <person name="Rusch D."/>
            <person name="Podicherti R."/>
            <person name="Tsui H.-C.T."/>
            <person name="Winkler M.E."/>
        </authorList>
    </citation>
    <scope>NUCLEOTIDE SEQUENCE [LARGE SCALE GENOMIC DNA]</scope>
    <source>
        <strain evidence="2 3">C305</strain>
    </source>
</reference>
<organism evidence="2 3">
    <name type="scientific">Brumimicrobium oceani</name>
    <dbReference type="NCBI Taxonomy" id="2100725"/>
    <lineage>
        <taxon>Bacteria</taxon>
        <taxon>Pseudomonadati</taxon>
        <taxon>Bacteroidota</taxon>
        <taxon>Flavobacteriia</taxon>
        <taxon>Flavobacteriales</taxon>
        <taxon>Crocinitomicaceae</taxon>
        <taxon>Brumimicrobium</taxon>
    </lineage>
</organism>
<dbReference type="RefSeq" id="WP_109358306.1">
    <property type="nucleotide sequence ID" value="NZ_QFRJ01000001.1"/>
</dbReference>
<proteinExistence type="predicted"/>
<evidence type="ECO:0008006" key="4">
    <source>
        <dbReference type="Google" id="ProtNLM"/>
    </source>
</evidence>
<dbReference type="AlphaFoldDB" id="A0A2U2XHJ4"/>
<dbReference type="EMBL" id="QFRJ01000001">
    <property type="protein sequence ID" value="PWH87227.1"/>
    <property type="molecule type" value="Genomic_DNA"/>
</dbReference>
<feature type="chain" id="PRO_5015589190" description="Lipoprotein" evidence="1">
    <location>
        <begin position="23"/>
        <end position="316"/>
    </location>
</feature>
<sequence length="316" mass="37466">MSIKRKLLFIITFSLTACFAFTQDYSSYYQGINKARKAIALGNHKNGIEFYYETFIRYDFVFARDCYNAIEISAFENDTIRLNYFIRRGLKQGVSFQLISSIKNLEKYQGANFFTEITIQKDSLANIYLESINHEIRKEMNEMFKVDQDLREEYYSRILFRRIKIGKKWEELNRNQVHRIIEMTREHGFPGEKLIGIDTKAMHPKIGDYNLSAGMPIVIFIHHYSKPNTSFNSLLFEEIQKGNLYNEHFATISDFEVKFGKSKHSNFGFFSFKQTRKNENPLKIDQRRKQIGLITLEEENSLKSVKIISKFWNRLY</sequence>
<keyword evidence="3" id="KW-1185">Reference proteome</keyword>
<keyword evidence="1" id="KW-0732">Signal</keyword>
<evidence type="ECO:0000313" key="2">
    <source>
        <dbReference type="EMBL" id="PWH87227.1"/>
    </source>
</evidence>
<reference evidence="2 3" key="1">
    <citation type="submission" date="2018-05" db="EMBL/GenBank/DDBJ databases">
        <title>Brumimicrobium oceani sp. nov., isolated from coastal sediment.</title>
        <authorList>
            <person name="Kou Y."/>
        </authorList>
    </citation>
    <scope>NUCLEOTIDE SEQUENCE [LARGE SCALE GENOMIC DNA]</scope>
    <source>
        <strain evidence="2 3">C305</strain>
    </source>
</reference>
<evidence type="ECO:0000256" key="1">
    <source>
        <dbReference type="SAM" id="SignalP"/>
    </source>
</evidence>
<evidence type="ECO:0000313" key="3">
    <source>
        <dbReference type="Proteomes" id="UP000245370"/>
    </source>
</evidence>
<name>A0A2U2XHJ4_9FLAO</name>
<accession>A0A2U2XHJ4</accession>
<comment type="caution">
    <text evidence="2">The sequence shown here is derived from an EMBL/GenBank/DDBJ whole genome shotgun (WGS) entry which is preliminary data.</text>
</comment>
<feature type="signal peptide" evidence="1">
    <location>
        <begin position="1"/>
        <end position="22"/>
    </location>
</feature>
<gene>
    <name evidence="2" type="ORF">DIT68_02890</name>
</gene>
<dbReference type="Proteomes" id="UP000245370">
    <property type="component" value="Unassembled WGS sequence"/>
</dbReference>
<dbReference type="PROSITE" id="PS51257">
    <property type="entry name" value="PROKAR_LIPOPROTEIN"/>
    <property type="match status" value="1"/>
</dbReference>
<dbReference type="OrthoDB" id="1490993at2"/>
<protein>
    <recommendedName>
        <fullName evidence="4">Lipoprotein</fullName>
    </recommendedName>
</protein>